<comment type="caution">
    <text evidence="2">The sequence shown here is derived from an EMBL/GenBank/DDBJ whole genome shotgun (WGS) entry which is preliminary data.</text>
</comment>
<sequence length="864" mass="97006">MEVQEGGPVYLMPVHAAIRVSSATSRGQASTRDKMGLARIHEGDKDTLASREYRRPGLRKRWLAPRTSGAATPRMIAGGSFPLARQPGVLRLLPDDVLLPPPAQAFFSPRLRQPWHRPHRRQLPEDVLLPPPVQAFFSPRLQQPRCCPQRRLLPDDVLLPPPVQAFFSPRLRQPWRRPHRCQLPEDVLLPPPVQAFFSPRLRQPWRRPHRCQLPDDVLLPPLVQAVFSSCLRQPRRRPHLRRPPPWLRAGPRVLQLRTLTKYLQSFHITHSFPLPPSDIRRPLPSVSDLRISSLWVCLALRASVSSAITMSVLLLSGDCSRTIGLVNSGSSHFTSSSFTSRCDDGLLRWAASVFFASTNCFSLFFPLLPHAAAVGVSRENDGAHHEVKADPDEVRARLAGGAGPEAPERADQNNVEKRRVQVLVVDERAQTFQGFHVPRIQTTRRKPEKERKEKYLPKIELANARHPERERERERETDTETERGICPSRWWPAGCHFGALSALLVQLLPLHPVIVGATLAERIARSPPTKVNRAQSPARSPDFRQGEIVPDDAAGRRIFLGNLRFPPIPSFRRRSIFTSIALIGSQDLAVKTRPNLFTHSRSDCDRSRHSPKTQEYSGVTGRRHSPPPSPTGINQHLWERRANVLGIRTLGTAREIREILCDDLRHYVYYERAKSSVNDDWRLRDGGGRERGGREIPELTHRPTASSGNDSHTRKCGSDPAGDLNLERLGERRAGSPLSHRGRYADRDISQSVLFAANCLYNAEWRTVATAVVSALSRLPQLSTTPSSNQVTGTAGKEPNFGLRPRGGIHSHAAVTRRCVLTSRQIEVVFTTTNNAVPVRNLIKTRQGERWNTPRLISPVISGA</sequence>
<reference evidence="2 3" key="1">
    <citation type="submission" date="2023-02" db="EMBL/GenBank/DDBJ databases">
        <title>LHISI_Scaffold_Assembly.</title>
        <authorList>
            <person name="Stuart O.P."/>
            <person name="Cleave R."/>
            <person name="Magrath M.J.L."/>
            <person name="Mikheyev A.S."/>
        </authorList>
    </citation>
    <scope>NUCLEOTIDE SEQUENCE [LARGE SCALE GENOMIC DNA]</scope>
    <source>
        <strain evidence="2">Daus_M_001</strain>
        <tissue evidence="2">Leg muscle</tissue>
    </source>
</reference>
<feature type="region of interest" description="Disordered" evidence="1">
    <location>
        <begin position="599"/>
        <end position="634"/>
    </location>
</feature>
<dbReference type="EMBL" id="JARBHB010000001">
    <property type="protein sequence ID" value="KAJ8898277.1"/>
    <property type="molecule type" value="Genomic_DNA"/>
</dbReference>
<feature type="compositionally biased region" description="Polar residues" evidence="1">
    <location>
        <begin position="783"/>
        <end position="793"/>
    </location>
</feature>
<name>A0ABQ9INR0_9NEOP</name>
<evidence type="ECO:0000313" key="3">
    <source>
        <dbReference type="Proteomes" id="UP001159363"/>
    </source>
</evidence>
<feature type="region of interest" description="Disordered" evidence="1">
    <location>
        <begin position="680"/>
        <end position="742"/>
    </location>
</feature>
<dbReference type="Proteomes" id="UP001159363">
    <property type="component" value="Chromosome 1"/>
</dbReference>
<evidence type="ECO:0000256" key="1">
    <source>
        <dbReference type="SAM" id="MobiDB-lite"/>
    </source>
</evidence>
<gene>
    <name evidence="2" type="ORF">PR048_003637</name>
</gene>
<feature type="region of interest" description="Disordered" evidence="1">
    <location>
        <begin position="783"/>
        <end position="808"/>
    </location>
</feature>
<protein>
    <submittedName>
        <fullName evidence="2">Uncharacterized protein</fullName>
    </submittedName>
</protein>
<accession>A0ABQ9INR0</accession>
<feature type="compositionally biased region" description="Basic and acidic residues" evidence="1">
    <location>
        <begin position="725"/>
        <end position="734"/>
    </location>
</feature>
<feature type="compositionally biased region" description="Basic and acidic residues" evidence="1">
    <location>
        <begin position="680"/>
        <end position="701"/>
    </location>
</feature>
<feature type="region of interest" description="Disordered" evidence="1">
    <location>
        <begin position="528"/>
        <end position="547"/>
    </location>
</feature>
<evidence type="ECO:0000313" key="2">
    <source>
        <dbReference type="EMBL" id="KAJ8898277.1"/>
    </source>
</evidence>
<proteinExistence type="predicted"/>
<organism evidence="2 3">
    <name type="scientific">Dryococelus australis</name>
    <dbReference type="NCBI Taxonomy" id="614101"/>
    <lineage>
        <taxon>Eukaryota</taxon>
        <taxon>Metazoa</taxon>
        <taxon>Ecdysozoa</taxon>
        <taxon>Arthropoda</taxon>
        <taxon>Hexapoda</taxon>
        <taxon>Insecta</taxon>
        <taxon>Pterygota</taxon>
        <taxon>Neoptera</taxon>
        <taxon>Polyneoptera</taxon>
        <taxon>Phasmatodea</taxon>
        <taxon>Verophasmatodea</taxon>
        <taxon>Anareolatae</taxon>
        <taxon>Phasmatidae</taxon>
        <taxon>Eurycanthinae</taxon>
        <taxon>Dryococelus</taxon>
    </lineage>
</organism>
<keyword evidence="3" id="KW-1185">Reference proteome</keyword>